<dbReference type="Proteomes" id="UP000554235">
    <property type="component" value="Unassembled WGS sequence"/>
</dbReference>
<name>A0A8H4LHZ9_9HYPO</name>
<sequence>MAVTRSKTREVADGVTSGRVTRARSGPTPLNNSPAGSGVTQPLQTRRIPRYTNPYQIRQPPQIQARTTTQAPVASGPAQNRYPTLDTRIGPETAAHYEEVVQKAISQLEEATTREEKLFALGRRLRERANTLPSGRLAERQISESIIVQVNGVDCVECRMPTQMSY</sequence>
<dbReference type="AlphaFoldDB" id="A0A8H4LHZ9"/>
<comment type="caution">
    <text evidence="2">The sequence shown here is derived from an EMBL/GenBank/DDBJ whole genome shotgun (WGS) entry which is preliminary data.</text>
</comment>
<feature type="compositionally biased region" description="Polar residues" evidence="1">
    <location>
        <begin position="62"/>
        <end position="82"/>
    </location>
</feature>
<dbReference type="EMBL" id="JAADYS010000669">
    <property type="protein sequence ID" value="KAF4467998.1"/>
    <property type="molecule type" value="Genomic_DNA"/>
</dbReference>
<feature type="compositionally biased region" description="Polar residues" evidence="1">
    <location>
        <begin position="28"/>
        <end position="41"/>
    </location>
</feature>
<protein>
    <submittedName>
        <fullName evidence="2">Uncharacterized protein</fullName>
    </submittedName>
</protein>
<gene>
    <name evidence="2" type="ORF">FALBO_5118</name>
</gene>
<proteinExistence type="predicted"/>
<evidence type="ECO:0000313" key="3">
    <source>
        <dbReference type="Proteomes" id="UP000554235"/>
    </source>
</evidence>
<accession>A0A8H4LHZ9</accession>
<feature type="region of interest" description="Disordered" evidence="1">
    <location>
        <begin position="1"/>
        <end position="41"/>
    </location>
</feature>
<evidence type="ECO:0000313" key="2">
    <source>
        <dbReference type="EMBL" id="KAF4467998.1"/>
    </source>
</evidence>
<feature type="region of interest" description="Disordered" evidence="1">
    <location>
        <begin position="62"/>
        <end position="84"/>
    </location>
</feature>
<keyword evidence="3" id="KW-1185">Reference proteome</keyword>
<organism evidence="2 3">
    <name type="scientific">Fusarium albosuccineum</name>
    <dbReference type="NCBI Taxonomy" id="1237068"/>
    <lineage>
        <taxon>Eukaryota</taxon>
        <taxon>Fungi</taxon>
        <taxon>Dikarya</taxon>
        <taxon>Ascomycota</taxon>
        <taxon>Pezizomycotina</taxon>
        <taxon>Sordariomycetes</taxon>
        <taxon>Hypocreomycetidae</taxon>
        <taxon>Hypocreales</taxon>
        <taxon>Nectriaceae</taxon>
        <taxon>Fusarium</taxon>
        <taxon>Fusarium decemcellulare species complex</taxon>
    </lineage>
</organism>
<evidence type="ECO:0000256" key="1">
    <source>
        <dbReference type="SAM" id="MobiDB-lite"/>
    </source>
</evidence>
<reference evidence="2 3" key="1">
    <citation type="submission" date="2020-01" db="EMBL/GenBank/DDBJ databases">
        <title>Identification and distribution of gene clusters putatively required for synthesis of sphingolipid metabolism inhibitors in phylogenetically diverse species of the filamentous fungus Fusarium.</title>
        <authorList>
            <person name="Kim H.-S."/>
            <person name="Busman M."/>
            <person name="Brown D.W."/>
            <person name="Divon H."/>
            <person name="Uhlig S."/>
            <person name="Proctor R.H."/>
        </authorList>
    </citation>
    <scope>NUCLEOTIDE SEQUENCE [LARGE SCALE GENOMIC DNA]</scope>
    <source>
        <strain evidence="2 3">NRRL 20459</strain>
    </source>
</reference>